<dbReference type="EMBL" id="JBBPCC010000003">
    <property type="protein sequence ID" value="MEK8127554.1"/>
    <property type="molecule type" value="Genomic_DNA"/>
</dbReference>
<reference evidence="2 3" key="1">
    <citation type="submission" date="2024-04" db="EMBL/GenBank/DDBJ databases">
        <title>draft genome sequnece of Paenibacillus filicis.</title>
        <authorList>
            <person name="Kim D.-U."/>
        </authorList>
    </citation>
    <scope>NUCLEOTIDE SEQUENCE [LARGE SCALE GENOMIC DNA]</scope>
    <source>
        <strain evidence="2 3">KACC14197</strain>
    </source>
</reference>
<dbReference type="Pfam" id="PF07791">
    <property type="entry name" value="Imm11"/>
    <property type="match status" value="1"/>
</dbReference>
<evidence type="ECO:0000259" key="1">
    <source>
        <dbReference type="Pfam" id="PF07791"/>
    </source>
</evidence>
<accession>A0ABU9DF94</accession>
<name>A0ABU9DF94_9BACL</name>
<dbReference type="Proteomes" id="UP001469365">
    <property type="component" value="Unassembled WGS sequence"/>
</dbReference>
<proteinExistence type="predicted"/>
<organism evidence="2 3">
    <name type="scientific">Paenibacillus filicis</name>
    <dbReference type="NCBI Taxonomy" id="669464"/>
    <lineage>
        <taxon>Bacteria</taxon>
        <taxon>Bacillati</taxon>
        <taxon>Bacillota</taxon>
        <taxon>Bacilli</taxon>
        <taxon>Bacillales</taxon>
        <taxon>Paenibacillaceae</taxon>
        <taxon>Paenibacillus</taxon>
    </lineage>
</organism>
<evidence type="ECO:0000313" key="2">
    <source>
        <dbReference type="EMBL" id="MEK8127554.1"/>
    </source>
</evidence>
<comment type="caution">
    <text evidence="2">The sequence shown here is derived from an EMBL/GenBank/DDBJ whole genome shotgun (WGS) entry which is preliminary data.</text>
</comment>
<feature type="domain" description="Immunity MXAN-0049 protein" evidence="1">
    <location>
        <begin position="90"/>
        <end position="171"/>
    </location>
</feature>
<dbReference type="RefSeq" id="WP_341414621.1">
    <property type="nucleotide sequence ID" value="NZ_JBBPCC010000003.1"/>
</dbReference>
<gene>
    <name evidence="2" type="ORF">WMW72_06455</name>
</gene>
<dbReference type="InterPro" id="IPR012433">
    <property type="entry name" value="Imm11"/>
</dbReference>
<sequence>MKIYLWDDVDTTLVLSNEADLRKFRDYFIGETLIDEWVKTKIEKVSKKSKIYDNCRIYSNPAISKNALEKLVHFFEKNVEVLPYQFDDLECYAINVTNVIDCIDYSKSIYDKYEGYDVIKEIHKYSFQENLVLNENIFKIPEFRKTRIFVSESFKQAVEEAKLTGFQFIEVWDSEEVPLPPLEPLVFAGPSYDFKEAYHMVQEDNKTVANDKWVMQMSKGELCLGRREPNGIYTWIFPIYLPPILLEMQWYVTDPYEITEKGELAL</sequence>
<protein>
    <submittedName>
        <fullName evidence="2">DUF1629 domain-containing protein</fullName>
    </submittedName>
</protein>
<keyword evidence="3" id="KW-1185">Reference proteome</keyword>
<evidence type="ECO:0000313" key="3">
    <source>
        <dbReference type="Proteomes" id="UP001469365"/>
    </source>
</evidence>